<comment type="caution">
    <text evidence="1">The sequence shown here is derived from an EMBL/GenBank/DDBJ whole genome shotgun (WGS) entry which is preliminary data.</text>
</comment>
<reference evidence="1" key="1">
    <citation type="journal article" date="2014" name="Front. Microbiol.">
        <title>High frequency of phylogenetically diverse reductive dehalogenase-homologous genes in deep subseafloor sedimentary metagenomes.</title>
        <authorList>
            <person name="Kawai M."/>
            <person name="Futagami T."/>
            <person name="Toyoda A."/>
            <person name="Takaki Y."/>
            <person name="Nishi S."/>
            <person name="Hori S."/>
            <person name="Arai W."/>
            <person name="Tsubouchi T."/>
            <person name="Morono Y."/>
            <person name="Uchiyama I."/>
            <person name="Ito T."/>
            <person name="Fujiyama A."/>
            <person name="Inagaki F."/>
            <person name="Takami H."/>
        </authorList>
    </citation>
    <scope>NUCLEOTIDE SEQUENCE</scope>
    <source>
        <strain evidence="1">Expedition CK06-06</strain>
    </source>
</reference>
<accession>X1MLC8</accession>
<gene>
    <name evidence="1" type="ORF">S06H3_27208</name>
</gene>
<organism evidence="1">
    <name type="scientific">marine sediment metagenome</name>
    <dbReference type="NCBI Taxonomy" id="412755"/>
    <lineage>
        <taxon>unclassified sequences</taxon>
        <taxon>metagenomes</taxon>
        <taxon>ecological metagenomes</taxon>
    </lineage>
</organism>
<protein>
    <submittedName>
        <fullName evidence="1">Uncharacterized protein</fullName>
    </submittedName>
</protein>
<proteinExistence type="predicted"/>
<dbReference type="EMBL" id="BARV01015770">
    <property type="protein sequence ID" value="GAI32437.1"/>
    <property type="molecule type" value="Genomic_DNA"/>
</dbReference>
<feature type="non-terminal residue" evidence="1">
    <location>
        <position position="1"/>
    </location>
</feature>
<sequence>WHPGDLTSFLKSARELTDYFQPVKVARHDYH</sequence>
<evidence type="ECO:0000313" key="1">
    <source>
        <dbReference type="EMBL" id="GAI32437.1"/>
    </source>
</evidence>
<dbReference type="AlphaFoldDB" id="X1MLC8"/>
<name>X1MLC8_9ZZZZ</name>